<evidence type="ECO:0000313" key="2">
    <source>
        <dbReference type="EMBL" id="EEN44215.1"/>
    </source>
</evidence>
<protein>
    <submittedName>
        <fullName evidence="2">Uncharacterized protein</fullName>
    </submittedName>
</protein>
<feature type="compositionally biased region" description="Polar residues" evidence="1">
    <location>
        <begin position="152"/>
        <end position="167"/>
    </location>
</feature>
<feature type="compositionally biased region" description="Basic residues" evidence="1">
    <location>
        <begin position="1"/>
        <end position="12"/>
    </location>
</feature>
<gene>
    <name evidence="2" type="ORF">BRAFLDRAFT_118891</name>
</gene>
<dbReference type="PROSITE" id="PS50096">
    <property type="entry name" value="IQ"/>
    <property type="match status" value="1"/>
</dbReference>
<sequence length="614" mass="67670">MGSAASRRKKNAATKLSAISAVTSNTPKPPGNKESNKGNDSATLQREQVLQQKEIGNGHNPENGQSSDTTNGETIATTLDGYITEQPQRTYTATELKQLMLAAVIIQRWFRGYKTRKDLETEQRMARVIQRQFRRRALTVKKAVLHERPARNTASPIPSSRMGQRSPRTAKLADPVGERSPLLIRKFGQAKPNSTGMTSTQTQDDQDGKGQGSSEDSTNNFMGQGSSDSSSKNTTGQGSAEGASSNTTGQGLTDAADSMTADQQRAGKVKGQSSPSPSKSGKISDTNSLTAVSPRDSKDKEQTPEGSEVSPDCHVIPSGEKSEQLTPEDVECLHLENSLQSSQRTYCTVCCCYGDSLVSLQHRKERREHREQPWTEDTPQHEDLQWKIGNELQLNIDGYQDDIVSLRWKGEQLEEKAALAAHGFLTPPRVVLVSSTVPKAKFLPLTVKEDPSVLVVSYDHQSDSFEKILSAIQSKLTSYCPGCKAKSLLMYMQGGPAHLYLKKNKVTTVAKLKKGGHGDMVCFWKALGNMMSKLEPDSTVIHIMGCNVMGYPKYVGIDLFECLQEMMKPSIVRFEAPLEMSIEGNAVINSYFDTNKYKLWKSQRYSNLDRVFGL</sequence>
<feature type="compositionally biased region" description="Polar residues" evidence="1">
    <location>
        <begin position="38"/>
        <end position="51"/>
    </location>
</feature>
<accession>C3ZTG8</accession>
<dbReference type="EMBL" id="GG666677">
    <property type="protein sequence ID" value="EEN44215.1"/>
    <property type="molecule type" value="Genomic_DNA"/>
</dbReference>
<dbReference type="Pfam" id="PF00612">
    <property type="entry name" value="IQ"/>
    <property type="match status" value="1"/>
</dbReference>
<feature type="compositionally biased region" description="Low complexity" evidence="1">
    <location>
        <begin position="269"/>
        <end position="284"/>
    </location>
</feature>
<dbReference type="GO" id="GO:2001222">
    <property type="term" value="P:regulation of neuron migration"/>
    <property type="evidence" value="ECO:0007669"/>
    <property type="project" value="InterPro"/>
</dbReference>
<reference evidence="2" key="1">
    <citation type="journal article" date="2008" name="Nature">
        <title>The amphioxus genome and the evolution of the chordate karyotype.</title>
        <authorList>
            <consortium name="US DOE Joint Genome Institute (JGI-PGF)"/>
            <person name="Putnam N.H."/>
            <person name="Butts T."/>
            <person name="Ferrier D.E.K."/>
            <person name="Furlong R.F."/>
            <person name="Hellsten U."/>
            <person name="Kawashima T."/>
            <person name="Robinson-Rechavi M."/>
            <person name="Shoguchi E."/>
            <person name="Terry A."/>
            <person name="Yu J.-K."/>
            <person name="Benito-Gutierrez E.L."/>
            <person name="Dubchak I."/>
            <person name="Garcia-Fernandez J."/>
            <person name="Gibson-Brown J.J."/>
            <person name="Grigoriev I.V."/>
            <person name="Horton A.C."/>
            <person name="de Jong P.J."/>
            <person name="Jurka J."/>
            <person name="Kapitonov V.V."/>
            <person name="Kohara Y."/>
            <person name="Kuroki Y."/>
            <person name="Lindquist E."/>
            <person name="Lucas S."/>
            <person name="Osoegawa K."/>
            <person name="Pennacchio L.A."/>
            <person name="Salamov A.A."/>
            <person name="Satou Y."/>
            <person name="Sauka-Spengler T."/>
            <person name="Schmutz J."/>
            <person name="Shin-I T."/>
            <person name="Toyoda A."/>
            <person name="Bronner-Fraser M."/>
            <person name="Fujiyama A."/>
            <person name="Holland L.Z."/>
            <person name="Holland P.W.H."/>
            <person name="Satoh N."/>
            <person name="Rokhsar D.S."/>
        </authorList>
    </citation>
    <scope>NUCLEOTIDE SEQUENCE [LARGE SCALE GENOMIC DNA]</scope>
    <source>
        <strain evidence="2">S238N-H82</strain>
        <tissue evidence="2">Testes</tissue>
    </source>
</reference>
<dbReference type="InParanoid" id="C3ZTG8"/>
<dbReference type="CDD" id="cd23767">
    <property type="entry name" value="IQCD"/>
    <property type="match status" value="1"/>
</dbReference>
<dbReference type="InterPro" id="IPR033374">
    <property type="entry name" value="NSMF"/>
</dbReference>
<dbReference type="GO" id="GO:0048168">
    <property type="term" value="P:regulation of neuronal synaptic plasticity"/>
    <property type="evidence" value="ECO:0007669"/>
    <property type="project" value="InterPro"/>
</dbReference>
<dbReference type="PANTHER" id="PTHR32061">
    <property type="entry name" value="NMDA RECEPTOR SYNAPTONUCLEAR SIGNALING AND NEURONAL MIGRATION FACTOR"/>
    <property type="match status" value="1"/>
</dbReference>
<feature type="region of interest" description="Disordered" evidence="1">
    <location>
        <begin position="143"/>
        <end position="324"/>
    </location>
</feature>
<name>C3ZTG8_BRAFL</name>
<feature type="compositionally biased region" description="Polar residues" evidence="1">
    <location>
        <begin position="217"/>
        <end position="251"/>
    </location>
</feature>
<feature type="region of interest" description="Disordered" evidence="1">
    <location>
        <begin position="1"/>
        <end position="73"/>
    </location>
</feature>
<dbReference type="SMART" id="SM00015">
    <property type="entry name" value="IQ"/>
    <property type="match status" value="1"/>
</dbReference>
<dbReference type="Gene3D" id="1.20.5.190">
    <property type="match status" value="1"/>
</dbReference>
<feature type="compositionally biased region" description="Low complexity" evidence="1">
    <location>
        <begin position="194"/>
        <end position="203"/>
    </location>
</feature>
<dbReference type="eggNOG" id="ENOG502QRME">
    <property type="taxonomic scope" value="Eukaryota"/>
</dbReference>
<dbReference type="AlphaFoldDB" id="C3ZTG8"/>
<evidence type="ECO:0000256" key="1">
    <source>
        <dbReference type="SAM" id="MobiDB-lite"/>
    </source>
</evidence>
<organism>
    <name type="scientific">Branchiostoma floridae</name>
    <name type="common">Florida lancelet</name>
    <name type="synonym">Amphioxus</name>
    <dbReference type="NCBI Taxonomy" id="7739"/>
    <lineage>
        <taxon>Eukaryota</taxon>
        <taxon>Metazoa</taxon>
        <taxon>Chordata</taxon>
        <taxon>Cephalochordata</taxon>
        <taxon>Leptocardii</taxon>
        <taxon>Amphioxiformes</taxon>
        <taxon>Branchiostomatidae</taxon>
        <taxon>Branchiostoma</taxon>
    </lineage>
</organism>
<proteinExistence type="predicted"/>
<dbReference type="InterPro" id="IPR000048">
    <property type="entry name" value="IQ_motif_EF-hand-BS"/>
</dbReference>
<feature type="compositionally biased region" description="Polar residues" evidence="1">
    <location>
        <begin position="60"/>
        <end position="73"/>
    </location>
</feature>